<evidence type="ECO:0000313" key="9">
    <source>
        <dbReference type="EMBL" id="CAK8684377.1"/>
    </source>
</evidence>
<keyword evidence="1 6" id="KW-0963">Cytoplasm</keyword>
<dbReference type="PANTHER" id="PTHR12272:SF11">
    <property type="entry name" value="PAN2-PAN3 DEADENYLATION COMPLEX SUBUNIT PAN3"/>
    <property type="match status" value="1"/>
</dbReference>
<feature type="compositionally biased region" description="Low complexity" evidence="7">
    <location>
        <begin position="235"/>
        <end position="272"/>
    </location>
</feature>
<dbReference type="SUPFAM" id="SSF56112">
    <property type="entry name" value="Protein kinase-like (PK-like)"/>
    <property type="match status" value="1"/>
</dbReference>
<evidence type="ECO:0000256" key="7">
    <source>
        <dbReference type="SAM" id="MobiDB-lite"/>
    </source>
</evidence>
<comment type="similarity">
    <text evidence="6">Belongs to the protein kinase superfamily. PAN3 family.</text>
</comment>
<feature type="region of interest" description="Disordered" evidence="7">
    <location>
        <begin position="219"/>
        <end position="318"/>
    </location>
</feature>
<dbReference type="InterPro" id="IPR000719">
    <property type="entry name" value="Prot_kinase_dom"/>
</dbReference>
<keyword evidence="5 6" id="KW-0175">Coiled coil</keyword>
<comment type="caution">
    <text evidence="9">The sequence shown here is derived from an EMBL/GenBank/DDBJ whole genome shotgun (WGS) entry which is preliminary data.</text>
</comment>
<organism evidence="9 10">
    <name type="scientific">Clavelina lepadiformis</name>
    <name type="common">Light-bulb sea squirt</name>
    <name type="synonym">Ascidia lepadiformis</name>
    <dbReference type="NCBI Taxonomy" id="159417"/>
    <lineage>
        <taxon>Eukaryota</taxon>
        <taxon>Metazoa</taxon>
        <taxon>Chordata</taxon>
        <taxon>Tunicata</taxon>
        <taxon>Ascidiacea</taxon>
        <taxon>Aplousobranchia</taxon>
        <taxon>Clavelinidae</taxon>
        <taxon>Clavelina</taxon>
    </lineage>
</organism>
<evidence type="ECO:0000256" key="2">
    <source>
        <dbReference type="ARBA" id="ARBA00022664"/>
    </source>
</evidence>
<dbReference type="EMBL" id="CAWYQH010000097">
    <property type="protein sequence ID" value="CAK8684377.1"/>
    <property type="molecule type" value="Genomic_DNA"/>
</dbReference>
<sequence>MVEYTNDDAKIFDHINNVLVGEFPSFGIAKESKFQQLMQRNQSYDASQQPLHASQSEMLNYNKYDTSLSVEAKAFQPSIAVGNQFSQQAPMPGILPPFANLDISGSSGGPTARPPMGSQPNPSAHEFIPRNMSAPVLNPHNGGFSIPEFIPNHPMARPNGPQAQTPSFIPTTQQPTSYLMQQTIATAPDAHMRPQHVQSSTSSPIVDYIPGAASLLSGNHMPSPVPGPALEPKLSASSSGFASPPSQNNSSTYYTADSSTSHTAGSHGGFTTPGTSSPYSRQTVDSLSTNHTTPDRSSPLLSRRLAGTHRGSPSLAQVSTGVGVNMSDAGMLQQPVAQENGGTTYFYTQKSNQQGMSVVMPPCHVFPGSPPSIEYMSLKANAPSFFMANELRQAIMHKHSLTMLTVDTEQDPSVPAEVDNYHSLFPLEYTPEAPLQKSGTFRYVTTCYKAIKYKDGLPYCVRRIHGFRQVNEKCMVLVDMWKKLQHSNVVQLREVFTSKAFGEHSLIFAHDYYAGAETLMARHFQNPNNNYASKTKWNGGTTRQNAGLLPESLIWTYVVQLTSALRCIHMAGLACRVLDPTKVIITDKSRLRINSVGILDVLAYDNSHANPRAHIQQYQQDDMVSLGKVVLALACNSMSALNPDTLQRSIELVVMNYSSDLKNLILYLLTPQQRPHNVNDIMPMIGARFYMQLDAAMMRADVIENELAKEVENGRLFRMLGKLGVINERPEFGMEPAWSETGDRYLLKLFRDHLFHQVTETGAPWVDLAHIVQCLNKLDAGVPEKVCLMSRDEQNVLVVSYAELKKAFSKCFNELLVNNTGV</sequence>
<evidence type="ECO:0000256" key="4">
    <source>
        <dbReference type="ARBA" id="ARBA00022840"/>
    </source>
</evidence>
<evidence type="ECO:0000256" key="1">
    <source>
        <dbReference type="ARBA" id="ARBA00022490"/>
    </source>
</evidence>
<evidence type="ECO:0000259" key="8">
    <source>
        <dbReference type="PROSITE" id="PS50011"/>
    </source>
</evidence>
<dbReference type="Proteomes" id="UP001642483">
    <property type="component" value="Unassembled WGS sequence"/>
</dbReference>
<comment type="domain">
    <text evidence="6">Contains a pseudokinase domain. The protein kinase domain is predicted to be catalytically inactive because some of the residues important for catalytic activity are substituted and it lacks the equivalent of the binding site for a peptide substrate. However, it has retained an ATP-binding site and ATP-binding is required for mRNA degradation, stimulating the activity of the PAN2 nuclease in vitro. The nucleotide-binding site is juxtaposed to the RNase active site of PAN2 in the complex and may actually bind nucleosides of a poly(A) RNA rather than ATP, feeding the poly(A)-tail to the active site of the deadenylase and thus increasing the efficiency with which this distributive enzyme degrades oligo(A) RNAs.</text>
</comment>
<dbReference type="Gene3D" id="1.10.510.10">
    <property type="entry name" value="Transferase(Phosphotransferase) domain 1"/>
    <property type="match status" value="1"/>
</dbReference>
<dbReference type="PANTHER" id="PTHR12272">
    <property type="entry name" value="DEADENYLATION COMPLEX SUBUNIT PAN3"/>
    <property type="match status" value="1"/>
</dbReference>
<comment type="caution">
    <text evidence="6">Lacks conserved residue(s) required for the propagation of feature annotation.</text>
</comment>
<comment type="domain">
    <text evidence="6">The pseudokinase domain, the coiled-coil (CC), and C-terminal knob domain (CK) form a structural unit (PKC) that forms an extensive high-affinity interaction surface for PAN2.</text>
</comment>
<evidence type="ECO:0000256" key="6">
    <source>
        <dbReference type="HAMAP-Rule" id="MF_03181"/>
    </source>
</evidence>
<protein>
    <recommendedName>
        <fullName evidence="6">PAN2-PAN3 deadenylation complex subunit PAN3</fullName>
    </recommendedName>
    <alternativeName>
        <fullName evidence="6">PAB1P-dependent poly(A)-specific ribonuclease</fullName>
    </alternativeName>
    <alternativeName>
        <fullName evidence="6">Poly(A)-nuclease deadenylation complex subunit 3</fullName>
        <shortName evidence="6">PAN deadenylation complex subunit 3</shortName>
    </alternativeName>
</protein>
<keyword evidence="10" id="KW-1185">Reference proteome</keyword>
<evidence type="ECO:0000313" key="10">
    <source>
        <dbReference type="Proteomes" id="UP001642483"/>
    </source>
</evidence>
<comment type="subcellular location">
    <subcellularLocation>
        <location evidence="6">Cytoplasm</location>
        <location evidence="6">P-body</location>
    </subcellularLocation>
</comment>
<proteinExistence type="inferred from homology"/>
<dbReference type="HAMAP" id="MF_03181">
    <property type="entry name" value="PAN3"/>
    <property type="match status" value="1"/>
</dbReference>
<comment type="function">
    <text evidence="6">Regulatory subunit of the poly(A)-nuclease (PAN) deadenylation complex, one of two cytoplasmic mRNA deadenylases involved in general and miRNA-mediated mRNA turnover. PAN specifically shortens poly(A) tails of RNA and the activity is stimulated by poly(A)-binding protein (PABP). PAN deadenylation is followed by rapid degradation of the shortened mRNA tails by the CCR4-NOT complex. Deadenylated mRNAs are then degraded by two alternative mechanisms, namely exosome-mediated 3'-5' exonucleolytic degradation, or deadenlyation-dependent mRNA decaping and subsequent 5'-3' exonucleolytic degradation by XRN1. PAN3 acts as a positive regulator for PAN activity, recruiting the catalytic subunit PAN2 to mRNA via its interaction with RNA and PABP, and to miRNA targets via its interaction with GW182 family proteins.</text>
</comment>
<dbReference type="Gene3D" id="1.20.5.5160">
    <property type="match status" value="1"/>
</dbReference>
<dbReference type="PROSITE" id="PS50011">
    <property type="entry name" value="PROTEIN_KINASE_DOM"/>
    <property type="match status" value="1"/>
</dbReference>
<accession>A0ABP0FXQ3</accession>
<gene>
    <name evidence="6" type="primary">PAN3</name>
    <name evidence="9" type="ORF">CVLEPA_LOCUS15365</name>
</gene>
<keyword evidence="4 6" id="KW-0067">ATP-binding</keyword>
<feature type="binding site" evidence="6">
    <location>
        <begin position="511"/>
        <end position="518"/>
    </location>
    <ligand>
        <name>ATP</name>
        <dbReference type="ChEBI" id="CHEBI:30616"/>
    </ligand>
</feature>
<evidence type="ECO:0000256" key="5">
    <source>
        <dbReference type="ARBA" id="ARBA00023054"/>
    </source>
</evidence>
<feature type="coiled-coil region" evidence="6">
    <location>
        <begin position="687"/>
        <end position="725"/>
    </location>
</feature>
<dbReference type="Gene3D" id="1.10.287.3700">
    <property type="match status" value="1"/>
</dbReference>
<comment type="subunit">
    <text evidence="6">Homodimer. Forms a heterotrimer with a catalytic subunit PAN2 to form the poly(A)-nuclease (PAN) deadenylation complex. Interacts (via PAM-2 motif) with poly(A)-binding protein (via PABC domain), conferring substrate specificity of the enzyme complex.</text>
</comment>
<dbReference type="SMART" id="SM00220">
    <property type="entry name" value="S_TKc"/>
    <property type="match status" value="1"/>
</dbReference>
<dbReference type="Pfam" id="PF18101">
    <property type="entry name" value="Pan3_CK"/>
    <property type="match status" value="1"/>
</dbReference>
<feature type="domain" description="Protein kinase" evidence="8">
    <location>
        <begin position="430"/>
        <end position="746"/>
    </location>
</feature>
<dbReference type="InterPro" id="IPR030844">
    <property type="entry name" value="PAN3"/>
</dbReference>
<feature type="binding site" evidence="6">
    <location>
        <begin position="581"/>
        <end position="582"/>
    </location>
    <ligand>
        <name>ATP</name>
        <dbReference type="ChEBI" id="CHEBI:30616"/>
    </ligand>
</feature>
<evidence type="ECO:0000256" key="3">
    <source>
        <dbReference type="ARBA" id="ARBA00022741"/>
    </source>
</evidence>
<reference evidence="9 10" key="1">
    <citation type="submission" date="2024-02" db="EMBL/GenBank/DDBJ databases">
        <authorList>
            <person name="Daric V."/>
            <person name="Darras S."/>
        </authorList>
    </citation>
    <scope>NUCLEOTIDE SEQUENCE [LARGE SCALE GENOMIC DNA]</scope>
</reference>
<feature type="compositionally biased region" description="Polar residues" evidence="7">
    <location>
        <begin position="273"/>
        <end position="300"/>
    </location>
</feature>
<keyword evidence="2 6" id="KW-0507">mRNA processing</keyword>
<dbReference type="InterPro" id="IPR041332">
    <property type="entry name" value="Pan3_CK"/>
</dbReference>
<keyword evidence="3 6" id="KW-0547">Nucleotide-binding</keyword>
<comment type="domain">
    <text evidence="6">The N-terminal zinc finger binds to poly(A) RNA.</text>
</comment>
<feature type="binding site" evidence="6">
    <location>
        <position position="462"/>
    </location>
    <ligand>
        <name>ATP</name>
        <dbReference type="ChEBI" id="CHEBI:30616"/>
    </ligand>
</feature>
<dbReference type="InterPro" id="IPR011009">
    <property type="entry name" value="Kinase-like_dom_sf"/>
</dbReference>
<feature type="region of interest" description="Knob domain" evidence="6">
    <location>
        <begin position="726"/>
        <end position="822"/>
    </location>
</feature>
<name>A0ABP0FXQ3_CLALP</name>